<accession>A0A4R6IB85</accession>
<feature type="transmembrane region" description="Helical" evidence="1">
    <location>
        <begin position="364"/>
        <end position="388"/>
    </location>
</feature>
<keyword evidence="3" id="KW-1185">Reference proteome</keyword>
<keyword evidence="1" id="KW-0812">Transmembrane</keyword>
<dbReference type="AlphaFoldDB" id="A0A4R6IB85"/>
<protein>
    <submittedName>
        <fullName evidence="2">Uncharacterized protein</fullName>
    </submittedName>
</protein>
<dbReference type="Gene3D" id="1.10.1760.20">
    <property type="match status" value="1"/>
</dbReference>
<keyword evidence="1" id="KW-0472">Membrane</keyword>
<keyword evidence="1" id="KW-1133">Transmembrane helix</keyword>
<sequence length="403" mass="46557">MNSSTQYESEMYYLLLNMNKFIKIWYKLKISKLSPYVYIFALFTFIALGVLIYGLVYFSTSGTINHGDHVDIRVAFIWDHNSVLFISLGISLTISMLIADAIVWILIYKNEIWWIHAIVNSKWYLRLVKKRKIVDTTHPQSQNYQFKKIDISKLVFEKIEKITFSKIIFQDFLATSKMNSKGETYKIALTAILLGLSVILSMLEIPGIPLPWGSAFMLRIFETMVLILAIKMIGVLYTLIIATSSPWLHFAIHAVHSPIDVVFYMVNNVLVVFIFYALYYLLFRASTRWAYEKDDKNKKYLVNTKSIIVRKVISLTLFSFLAALSEAFGFLATYFLVTGEYTSIVHKIYYDSLDNRGLNNINNAVAFISTLSAIFLVKYLLESLIFVATEKKIIYINRQFGLV</sequence>
<dbReference type="NCBIfam" id="NF045740">
    <property type="entry name" value="MPN160"/>
    <property type="match status" value="1"/>
</dbReference>
<dbReference type="RefSeq" id="WP_094254881.1">
    <property type="nucleotide sequence ID" value="NZ_NNCE01000006.1"/>
</dbReference>
<feature type="transmembrane region" description="Helical" evidence="1">
    <location>
        <begin position="235"/>
        <end position="255"/>
    </location>
</feature>
<feature type="transmembrane region" description="Helical" evidence="1">
    <location>
        <begin position="36"/>
        <end position="58"/>
    </location>
</feature>
<proteinExistence type="predicted"/>
<reference evidence="2 3" key="1">
    <citation type="submission" date="2019-03" db="EMBL/GenBank/DDBJ databases">
        <title>Genomic Encyclopedia of Archaeal and Bacterial Type Strains, Phase II (KMG-II): from individual species to whole genera.</title>
        <authorList>
            <person name="Goeker M."/>
        </authorList>
    </citation>
    <scope>NUCLEOTIDE SEQUENCE [LARGE SCALE GENOMIC DNA]</scope>
    <source>
        <strain evidence="2 3">ATCC 700618</strain>
    </source>
</reference>
<feature type="transmembrane region" description="Helical" evidence="1">
    <location>
        <begin position="261"/>
        <end position="283"/>
    </location>
</feature>
<feature type="transmembrane region" description="Helical" evidence="1">
    <location>
        <begin position="315"/>
        <end position="337"/>
    </location>
</feature>
<dbReference type="Proteomes" id="UP000295518">
    <property type="component" value="Unassembled WGS sequence"/>
</dbReference>
<dbReference type="OrthoDB" id="400642at2"/>
<evidence type="ECO:0000313" key="3">
    <source>
        <dbReference type="Proteomes" id="UP000295518"/>
    </source>
</evidence>
<dbReference type="InterPro" id="IPR055000">
    <property type="entry name" value="MPN160_family"/>
</dbReference>
<evidence type="ECO:0000313" key="2">
    <source>
        <dbReference type="EMBL" id="TDO19460.1"/>
    </source>
</evidence>
<gene>
    <name evidence="2" type="ORF">EI74_0731</name>
</gene>
<comment type="caution">
    <text evidence="2">The sequence shown here is derived from an EMBL/GenBank/DDBJ whole genome shotgun (WGS) entry which is preliminary data.</text>
</comment>
<organism evidence="2 3">
    <name type="scientific">Mycoplasma testudineum</name>
    <dbReference type="NCBI Taxonomy" id="244584"/>
    <lineage>
        <taxon>Bacteria</taxon>
        <taxon>Bacillati</taxon>
        <taxon>Mycoplasmatota</taxon>
        <taxon>Mollicutes</taxon>
        <taxon>Mycoplasmataceae</taxon>
        <taxon>Mycoplasma</taxon>
    </lineage>
</organism>
<feature type="transmembrane region" description="Helical" evidence="1">
    <location>
        <begin position="83"/>
        <end position="107"/>
    </location>
</feature>
<dbReference type="EMBL" id="SNWN01000014">
    <property type="protein sequence ID" value="TDO19460.1"/>
    <property type="molecule type" value="Genomic_DNA"/>
</dbReference>
<evidence type="ECO:0000256" key="1">
    <source>
        <dbReference type="SAM" id="Phobius"/>
    </source>
</evidence>
<name>A0A4R6IB85_9MOLU</name>